<proteinExistence type="predicted"/>
<dbReference type="SUPFAM" id="SSF52540">
    <property type="entry name" value="P-loop containing nucleoside triphosphate hydrolases"/>
    <property type="match status" value="1"/>
</dbReference>
<protein>
    <recommendedName>
        <fullName evidence="1">Orc1-like AAA ATPase domain-containing protein</fullName>
    </recommendedName>
</protein>
<feature type="domain" description="Orc1-like AAA ATPase" evidence="1">
    <location>
        <begin position="299"/>
        <end position="427"/>
    </location>
</feature>
<gene>
    <name evidence="2" type="ORF">EDD27_1500</name>
</gene>
<sequence>MREGLDRRSETRIALTIGLSPDTQHEDDLPALGELDALREAPAHATAMSEVLGRFGYVDGRQPGRATSPGEEIRKAVMCPDTWVLVVHVIAHGRLAEAGERELHVVGSDGQNFDDPVSAWISLIESHPDKRRPLTLFILDLCHSGAAATLPWHQQMPVGRHRAWVIAASRREDKAFDYRLSRATTAVLGQYLDGTLRVDSSYLHIPLPTVAREIDRVVAELNATEGYPQQIEGSRIPFFTHLDDLPFFPNPGHQLQKSGLSQVDVGIASLLDEAFDPRHFMLRGAGAEPLDRGVGQGYFRGREREVTMLTAWLNGHGPGFRIVTGKPGVGKSALLGVLVCAAHPQLRDATQNLWFPLPIKPTRNDRLAVVHARRRDLEQITDSIARQLGATEQPRPTGGWDAHSLAELMRAPPGAPYTLVVDALDEAERPEDITQALLLPLARAAVAGTSGLRLLVSLRPEPHCAPLIRLADDTGGLINLDHAQPADVYRALRHYVGDLLAVDTPYAALEAAGAAEALAEGIAARLTGINDPTREREKTRPLGWGEFLVAGIYLRHVLTLPTEHDPATARHLGLGVPVNLPELLELDLARRPDQPHLRPVLAALAHAEGQGMPERVLAHVARVFTPPGSGEGSLPIADVRAALAQARFYLRRDIDIDGTTLYRLFHEGLAERLRASPHGRLDQEQTP</sequence>
<accession>A0A438M0V2</accession>
<organism evidence="2 3">
    <name type="scientific">Nonomuraea polychroma</name>
    <dbReference type="NCBI Taxonomy" id="46176"/>
    <lineage>
        <taxon>Bacteria</taxon>
        <taxon>Bacillati</taxon>
        <taxon>Actinomycetota</taxon>
        <taxon>Actinomycetes</taxon>
        <taxon>Streptosporangiales</taxon>
        <taxon>Streptosporangiaceae</taxon>
        <taxon>Nonomuraea</taxon>
    </lineage>
</organism>
<dbReference type="EMBL" id="SAUN01000001">
    <property type="protein sequence ID" value="RVX39153.1"/>
    <property type="molecule type" value="Genomic_DNA"/>
</dbReference>
<dbReference type="Pfam" id="PF13191">
    <property type="entry name" value="AAA_16"/>
    <property type="match status" value="1"/>
</dbReference>
<dbReference type="Proteomes" id="UP000284824">
    <property type="component" value="Unassembled WGS sequence"/>
</dbReference>
<dbReference type="InterPro" id="IPR027417">
    <property type="entry name" value="P-loop_NTPase"/>
</dbReference>
<dbReference type="AlphaFoldDB" id="A0A438M0V2"/>
<reference evidence="2 3" key="1">
    <citation type="submission" date="2019-01" db="EMBL/GenBank/DDBJ databases">
        <title>Sequencing the genomes of 1000 actinobacteria strains.</title>
        <authorList>
            <person name="Klenk H.-P."/>
        </authorList>
    </citation>
    <scope>NUCLEOTIDE SEQUENCE [LARGE SCALE GENOMIC DNA]</scope>
    <source>
        <strain evidence="2 3">DSM 43925</strain>
    </source>
</reference>
<dbReference type="RefSeq" id="WP_127931692.1">
    <property type="nucleotide sequence ID" value="NZ_SAUN01000001.1"/>
</dbReference>
<evidence type="ECO:0000313" key="3">
    <source>
        <dbReference type="Proteomes" id="UP000284824"/>
    </source>
</evidence>
<evidence type="ECO:0000313" key="2">
    <source>
        <dbReference type="EMBL" id="RVX39153.1"/>
    </source>
</evidence>
<dbReference type="InterPro" id="IPR041664">
    <property type="entry name" value="AAA_16"/>
</dbReference>
<dbReference type="OrthoDB" id="218695at2"/>
<keyword evidence="3" id="KW-1185">Reference proteome</keyword>
<comment type="caution">
    <text evidence="2">The sequence shown here is derived from an EMBL/GenBank/DDBJ whole genome shotgun (WGS) entry which is preliminary data.</text>
</comment>
<dbReference type="Gene3D" id="3.40.50.300">
    <property type="entry name" value="P-loop containing nucleotide triphosphate hydrolases"/>
    <property type="match status" value="1"/>
</dbReference>
<evidence type="ECO:0000259" key="1">
    <source>
        <dbReference type="Pfam" id="PF13191"/>
    </source>
</evidence>
<name>A0A438M0V2_9ACTN</name>